<evidence type="ECO:0008006" key="2">
    <source>
        <dbReference type="Google" id="ProtNLM"/>
    </source>
</evidence>
<protein>
    <recommendedName>
        <fullName evidence="2">Cytochrome C Planctomycete-type domain-containing protein</fullName>
    </recommendedName>
</protein>
<accession>A0A382C156</accession>
<organism evidence="1">
    <name type="scientific">marine metagenome</name>
    <dbReference type="NCBI Taxonomy" id="408172"/>
    <lineage>
        <taxon>unclassified sequences</taxon>
        <taxon>metagenomes</taxon>
        <taxon>ecological metagenomes</taxon>
    </lineage>
</organism>
<reference evidence="1" key="1">
    <citation type="submission" date="2018-05" db="EMBL/GenBank/DDBJ databases">
        <authorList>
            <person name="Lanie J.A."/>
            <person name="Ng W.-L."/>
            <person name="Kazmierczak K.M."/>
            <person name="Andrzejewski T.M."/>
            <person name="Davidsen T.M."/>
            <person name="Wayne K.J."/>
            <person name="Tettelin H."/>
            <person name="Glass J.I."/>
            <person name="Rusch D."/>
            <person name="Podicherti R."/>
            <person name="Tsui H.-C.T."/>
            <person name="Winkler M.E."/>
        </authorList>
    </citation>
    <scope>NUCLEOTIDE SEQUENCE</scope>
</reference>
<dbReference type="PROSITE" id="PS51257">
    <property type="entry name" value="PROKAR_LIPOPROTEIN"/>
    <property type="match status" value="1"/>
</dbReference>
<sequence>MKCLSMRFAVAVGFAALVLTGCSGSITSSTEMVFDPPDDVGIGEPADSIDASFTQVRGRILVPSCALSGCHGDFEFPNLSASNAYGNTVGVASSSGQPLIDPGSPSSSYLYLKVTNHASIQGGQMPRGGPQLSEELTELLRLWIERGALND</sequence>
<name>A0A382C156_9ZZZZ</name>
<evidence type="ECO:0000313" key="1">
    <source>
        <dbReference type="EMBL" id="SVB19482.1"/>
    </source>
</evidence>
<gene>
    <name evidence="1" type="ORF">METZ01_LOCUS172336</name>
</gene>
<dbReference type="AlphaFoldDB" id="A0A382C156"/>
<dbReference type="EMBL" id="UINC01032205">
    <property type="protein sequence ID" value="SVB19482.1"/>
    <property type="molecule type" value="Genomic_DNA"/>
</dbReference>
<proteinExistence type="predicted"/>